<gene>
    <name evidence="1" type="ORF">ACJRO7_017618</name>
</gene>
<accession>A0ABD3KV84</accession>
<name>A0ABD3KV84_EUCGL</name>
<sequence>MTVGFFALGTRPQIKLFAPSVVNGCFIVWRLGSRERKTYCPCVHILSWSFNTENYEFHPGKVRESCQGHEKMHLLATKGHLYAYGTYAKTLDIWVLEDSANWYWVKKFNIYLEWDLKQYSIDDISIMNHRTTYQMKLIDTWKDEVLLVVLEKGPFRYHMRLKTITEAQFARPPPISLIGGNQTSKPYEVIAIERTMSLKSLGDILGSSQVVK</sequence>
<proteinExistence type="predicted"/>
<evidence type="ECO:0008006" key="3">
    <source>
        <dbReference type="Google" id="ProtNLM"/>
    </source>
</evidence>
<evidence type="ECO:0000313" key="2">
    <source>
        <dbReference type="Proteomes" id="UP001634007"/>
    </source>
</evidence>
<keyword evidence="2" id="KW-1185">Reference proteome</keyword>
<comment type="caution">
    <text evidence="1">The sequence shown here is derived from an EMBL/GenBank/DDBJ whole genome shotgun (WGS) entry which is preliminary data.</text>
</comment>
<dbReference type="EMBL" id="JBJKBG010000004">
    <property type="protein sequence ID" value="KAL3742163.1"/>
    <property type="molecule type" value="Genomic_DNA"/>
</dbReference>
<dbReference type="AlphaFoldDB" id="A0ABD3KV84"/>
<reference evidence="1 2" key="1">
    <citation type="submission" date="2024-11" db="EMBL/GenBank/DDBJ databases">
        <title>Chromosome-level genome assembly of Eucalyptus globulus Labill. provides insights into its genome evolution.</title>
        <authorList>
            <person name="Li X."/>
        </authorList>
    </citation>
    <scope>NUCLEOTIDE SEQUENCE [LARGE SCALE GENOMIC DNA]</scope>
    <source>
        <strain evidence="1">CL2024</strain>
        <tissue evidence="1">Fresh tender leaves</tissue>
    </source>
</reference>
<evidence type="ECO:0000313" key="1">
    <source>
        <dbReference type="EMBL" id="KAL3742163.1"/>
    </source>
</evidence>
<organism evidence="1 2">
    <name type="scientific">Eucalyptus globulus</name>
    <name type="common">Tasmanian blue gum</name>
    <dbReference type="NCBI Taxonomy" id="34317"/>
    <lineage>
        <taxon>Eukaryota</taxon>
        <taxon>Viridiplantae</taxon>
        <taxon>Streptophyta</taxon>
        <taxon>Embryophyta</taxon>
        <taxon>Tracheophyta</taxon>
        <taxon>Spermatophyta</taxon>
        <taxon>Magnoliopsida</taxon>
        <taxon>eudicotyledons</taxon>
        <taxon>Gunneridae</taxon>
        <taxon>Pentapetalae</taxon>
        <taxon>rosids</taxon>
        <taxon>malvids</taxon>
        <taxon>Myrtales</taxon>
        <taxon>Myrtaceae</taxon>
        <taxon>Myrtoideae</taxon>
        <taxon>Eucalypteae</taxon>
        <taxon>Eucalyptus</taxon>
    </lineage>
</organism>
<dbReference type="Proteomes" id="UP001634007">
    <property type="component" value="Unassembled WGS sequence"/>
</dbReference>
<protein>
    <recommendedName>
        <fullName evidence="3">F-box associated domain-containing protein</fullName>
    </recommendedName>
</protein>